<reference evidence="1" key="1">
    <citation type="submission" date="2022-06" db="EMBL/GenBank/DDBJ databases">
        <title>Phylogenomic reconstructions and comparative analyses of Kickxellomycotina fungi.</title>
        <authorList>
            <person name="Reynolds N.K."/>
            <person name="Stajich J.E."/>
            <person name="Barry K."/>
            <person name="Grigoriev I.V."/>
            <person name="Crous P."/>
            <person name="Smith M.E."/>
        </authorList>
    </citation>
    <scope>NUCLEOTIDE SEQUENCE</scope>
    <source>
        <strain evidence="1">RSA 2271</strain>
    </source>
</reference>
<evidence type="ECO:0000313" key="1">
    <source>
        <dbReference type="EMBL" id="KAJ1675732.1"/>
    </source>
</evidence>
<name>A0ACC1HKF3_9FUNG</name>
<dbReference type="Proteomes" id="UP001145114">
    <property type="component" value="Unassembled WGS sequence"/>
</dbReference>
<evidence type="ECO:0000313" key="2">
    <source>
        <dbReference type="Proteomes" id="UP001145114"/>
    </source>
</evidence>
<dbReference type="EMBL" id="JAMZIH010005190">
    <property type="protein sequence ID" value="KAJ1675732.1"/>
    <property type="molecule type" value="Genomic_DNA"/>
</dbReference>
<comment type="caution">
    <text evidence="1">The sequence shown here is derived from an EMBL/GenBank/DDBJ whole genome shotgun (WGS) entry which is preliminary data.</text>
</comment>
<proteinExistence type="predicted"/>
<organism evidence="1 2">
    <name type="scientific">Spiromyces aspiralis</name>
    <dbReference type="NCBI Taxonomy" id="68401"/>
    <lineage>
        <taxon>Eukaryota</taxon>
        <taxon>Fungi</taxon>
        <taxon>Fungi incertae sedis</taxon>
        <taxon>Zoopagomycota</taxon>
        <taxon>Kickxellomycotina</taxon>
        <taxon>Kickxellomycetes</taxon>
        <taxon>Kickxellales</taxon>
        <taxon>Kickxellaceae</taxon>
        <taxon>Spiromyces</taxon>
    </lineage>
</organism>
<keyword evidence="2" id="KW-1185">Reference proteome</keyword>
<protein>
    <submittedName>
        <fullName evidence="1">Uncharacterized protein</fullName>
    </submittedName>
</protein>
<accession>A0ACC1HKF3</accession>
<sequence length="363" mass="41794">MTRFNLRPCMSAAGVYILLILTLLGHQHRLILALPSFKSRSPSLPHIVRYRHKDVASRSPLIVFGDSLSDTGNFGRRYHMGGYWFRHFTNGPVWNEYLATILDMQLYNFAYSGAITNKELTAGYLPEFDFIPSLCGRARGTVAVVGASGIDVFRMMDRFATGEIDLELYIKNVTGIITSNANFLLEKGLADRVVIWNLVPLELTMYEGRIFYHQVRRGCLAYRRHLQNWYNHYLDSPEHSDMWANSVVFVDMWSFYRVMILPSVIEALNIKFTFERCMNSFGIFQDWPPCRHPDDYLFYDQAHYSTRVNALIGAVLARLLEDPQYEISESNLLGLIAEYQIGSVNATHNIFVNSDVDRVVNVW</sequence>
<gene>
    <name evidence="1" type="ORF">EV182_000691</name>
</gene>